<feature type="transmembrane region" description="Helical" evidence="1">
    <location>
        <begin position="12"/>
        <end position="33"/>
    </location>
</feature>
<evidence type="ECO:0000313" key="3">
    <source>
        <dbReference type="Proteomes" id="UP000653002"/>
    </source>
</evidence>
<keyword evidence="1" id="KW-1133">Transmembrane helix</keyword>
<evidence type="ECO:0000313" key="2">
    <source>
        <dbReference type="EMBL" id="MBD4335444.1"/>
    </source>
</evidence>
<dbReference type="GO" id="GO:0005524">
    <property type="term" value="F:ATP binding"/>
    <property type="evidence" value="ECO:0007669"/>
    <property type="project" value="UniProtKB-KW"/>
</dbReference>
<reference evidence="2" key="1">
    <citation type="submission" date="2020-01" db="EMBL/GenBank/DDBJ databases">
        <authorList>
            <person name="Richard D."/>
        </authorList>
    </citation>
    <scope>NUCLEOTIDE SEQUENCE</scope>
    <source>
        <strain evidence="2">JP541</strain>
    </source>
</reference>
<dbReference type="EMBL" id="JAABFR010000199">
    <property type="protein sequence ID" value="MBD4335444.1"/>
    <property type="molecule type" value="Genomic_DNA"/>
</dbReference>
<feature type="non-terminal residue" evidence="2">
    <location>
        <position position="82"/>
    </location>
</feature>
<comment type="caution">
    <text evidence="2">The sequence shown here is derived from an EMBL/GenBank/DDBJ whole genome shotgun (WGS) entry which is preliminary data.</text>
</comment>
<gene>
    <name evidence="2" type="ORF">GUH15_05000</name>
</gene>
<sequence length="82" mass="8582">MNRRLLAIGKSIRGYLVISTLSSIIGALAHMGLMGFGALWLLAAAGFCGNFALYGILTVGCAILIAVSRYLEGVFSHMGAYG</sequence>
<accession>A0A8I0H3R0</accession>
<evidence type="ECO:0000256" key="1">
    <source>
        <dbReference type="SAM" id="Phobius"/>
    </source>
</evidence>
<name>A0A8I0H3R0_XANCI</name>
<keyword evidence="1" id="KW-0812">Transmembrane</keyword>
<keyword evidence="1" id="KW-0472">Membrane</keyword>
<dbReference type="AlphaFoldDB" id="A0A8I0H3R0"/>
<feature type="transmembrane region" description="Helical" evidence="1">
    <location>
        <begin position="39"/>
        <end position="67"/>
    </location>
</feature>
<keyword evidence="2" id="KW-0547">Nucleotide-binding</keyword>
<dbReference type="Proteomes" id="UP000653002">
    <property type="component" value="Unassembled WGS sequence"/>
</dbReference>
<keyword evidence="2" id="KW-0067">ATP-binding</keyword>
<proteinExistence type="predicted"/>
<organism evidence="2 3">
    <name type="scientific">Xanthomonas citri pv. citri</name>
    <dbReference type="NCBI Taxonomy" id="611301"/>
    <lineage>
        <taxon>Bacteria</taxon>
        <taxon>Pseudomonadati</taxon>
        <taxon>Pseudomonadota</taxon>
        <taxon>Gammaproteobacteria</taxon>
        <taxon>Lysobacterales</taxon>
        <taxon>Lysobacteraceae</taxon>
        <taxon>Xanthomonas</taxon>
    </lineage>
</organism>
<protein>
    <submittedName>
        <fullName evidence="2">ABC transporter ATP-binding protein</fullName>
    </submittedName>
</protein>